<evidence type="ECO:0000256" key="9">
    <source>
        <dbReference type="ARBA" id="ARBA00023136"/>
    </source>
</evidence>
<evidence type="ECO:0000256" key="6">
    <source>
        <dbReference type="ARBA" id="ARBA00022968"/>
    </source>
</evidence>
<evidence type="ECO:0000256" key="10">
    <source>
        <dbReference type="ARBA" id="ARBA00023180"/>
    </source>
</evidence>
<dbReference type="InterPro" id="IPR038578">
    <property type="entry name" value="GT29-like_sf"/>
</dbReference>
<organism evidence="11">
    <name type="scientific">Tetraselmis sp. GSL018</name>
    <dbReference type="NCBI Taxonomy" id="582737"/>
    <lineage>
        <taxon>Eukaryota</taxon>
        <taxon>Viridiplantae</taxon>
        <taxon>Chlorophyta</taxon>
        <taxon>core chlorophytes</taxon>
        <taxon>Chlorodendrophyceae</taxon>
        <taxon>Chlorodendrales</taxon>
        <taxon>Chlorodendraceae</taxon>
        <taxon>Tetraselmis</taxon>
    </lineage>
</organism>
<keyword evidence="4" id="KW-0808">Transferase</keyword>
<dbReference type="InterPro" id="IPR001675">
    <property type="entry name" value="Glyco_trans_29"/>
</dbReference>
<evidence type="ECO:0000256" key="4">
    <source>
        <dbReference type="ARBA" id="ARBA00022679"/>
    </source>
</evidence>
<evidence type="ECO:0000256" key="7">
    <source>
        <dbReference type="ARBA" id="ARBA00022989"/>
    </source>
</evidence>
<dbReference type="GO" id="GO:0008373">
    <property type="term" value="F:sialyltransferase activity"/>
    <property type="evidence" value="ECO:0007669"/>
    <property type="project" value="InterPro"/>
</dbReference>
<gene>
    <name evidence="11" type="ORF">TSPGSL018_19145</name>
</gene>
<protein>
    <submittedName>
        <fullName evidence="11">Histidyl-trna synthetase</fullName>
    </submittedName>
</protein>
<dbReference type="Gene3D" id="3.90.1480.20">
    <property type="entry name" value="Glycosyl transferase family 29"/>
    <property type="match status" value="1"/>
</dbReference>
<evidence type="ECO:0000256" key="5">
    <source>
        <dbReference type="ARBA" id="ARBA00022692"/>
    </source>
</evidence>
<dbReference type="GO" id="GO:0000139">
    <property type="term" value="C:Golgi membrane"/>
    <property type="evidence" value="ECO:0007669"/>
    <property type="project" value="UniProtKB-SubCell"/>
</dbReference>
<comment type="similarity">
    <text evidence="2">Belongs to the glycosyltransferase 29 family.</text>
</comment>
<name>A0A061R0J2_9CHLO</name>
<accession>A0A061R0J2</accession>
<evidence type="ECO:0000256" key="1">
    <source>
        <dbReference type="ARBA" id="ARBA00004323"/>
    </source>
</evidence>
<keyword evidence="3" id="KW-0328">Glycosyltransferase</keyword>
<keyword evidence="11" id="KW-0030">Aminoacyl-tRNA synthetase</keyword>
<evidence type="ECO:0000256" key="3">
    <source>
        <dbReference type="ARBA" id="ARBA00022676"/>
    </source>
</evidence>
<sequence>MHQPKGPKGRMLDPACRWVCPTSGLRRSRSKIGINAPKPKDQDIREAMQQCKRRCDKKLSAGFFGILFAAHLCGQVDVYGFPRTAKSMGYYFPKTVMTNSKGRNPPLYRHHWGFEKHCIRYLRDSGIPGLNFK</sequence>
<keyword evidence="9" id="KW-0472">Membrane</keyword>
<keyword evidence="6" id="KW-0735">Signal-anchor</keyword>
<keyword evidence="8" id="KW-0333">Golgi apparatus</keyword>
<keyword evidence="10" id="KW-0325">Glycoprotein</keyword>
<reference evidence="11" key="1">
    <citation type="submission" date="2014-05" db="EMBL/GenBank/DDBJ databases">
        <title>The transcriptome of the halophilic microalga Tetraselmis sp. GSL018 isolated from the Great Salt Lake, Utah.</title>
        <authorList>
            <person name="Jinkerson R.E."/>
            <person name="D'Adamo S."/>
            <person name="Posewitz M.C."/>
        </authorList>
    </citation>
    <scope>NUCLEOTIDE SEQUENCE</scope>
    <source>
        <strain evidence="11">GSL018</strain>
    </source>
</reference>
<proteinExistence type="inferred from homology"/>
<evidence type="ECO:0000256" key="2">
    <source>
        <dbReference type="ARBA" id="ARBA00006003"/>
    </source>
</evidence>
<keyword evidence="11" id="KW-0436">Ligase</keyword>
<keyword evidence="5" id="KW-0812">Transmembrane</keyword>
<dbReference type="GO" id="GO:0004812">
    <property type="term" value="F:aminoacyl-tRNA ligase activity"/>
    <property type="evidence" value="ECO:0007669"/>
    <property type="project" value="UniProtKB-KW"/>
</dbReference>
<evidence type="ECO:0000256" key="8">
    <source>
        <dbReference type="ARBA" id="ARBA00023034"/>
    </source>
</evidence>
<comment type="subcellular location">
    <subcellularLocation>
        <location evidence="1">Golgi apparatus membrane</location>
        <topology evidence="1">Single-pass type II membrane protein</topology>
    </subcellularLocation>
</comment>
<keyword evidence="7" id="KW-1133">Transmembrane helix</keyword>
<dbReference type="Pfam" id="PF00777">
    <property type="entry name" value="Glyco_transf_29"/>
    <property type="match status" value="1"/>
</dbReference>
<dbReference type="EMBL" id="GBEZ01022803">
    <property type="protein sequence ID" value="JAC64051.1"/>
    <property type="molecule type" value="Transcribed_RNA"/>
</dbReference>
<dbReference type="AlphaFoldDB" id="A0A061R0J2"/>
<evidence type="ECO:0000313" key="11">
    <source>
        <dbReference type="EMBL" id="JAC64051.1"/>
    </source>
</evidence>